<reference evidence="2 3" key="2">
    <citation type="submission" date="2017-06" db="EMBL/GenBank/DDBJ databases">
        <authorList>
            <person name="Kim H.J."/>
            <person name="Triplett B.A."/>
        </authorList>
    </citation>
    <scope>NUCLEOTIDE SEQUENCE [LARGE SCALE GENOMIC DNA]</scope>
    <source>
        <strain evidence="2 3">BZC3</strain>
    </source>
</reference>
<gene>
    <name evidence="2" type="ORF">CD943_10990</name>
</gene>
<dbReference type="Pfam" id="PF05050">
    <property type="entry name" value="Methyltransf_21"/>
    <property type="match status" value="1"/>
</dbReference>
<protein>
    <recommendedName>
        <fullName evidence="1">Methyltransferase FkbM domain-containing protein</fullName>
    </recommendedName>
</protein>
<dbReference type="RefSeq" id="WP_088411049.1">
    <property type="nucleotide sequence ID" value="NZ_CP021995.1"/>
</dbReference>
<dbReference type="EMBL" id="CP021995">
    <property type="protein sequence ID" value="ASD27363.1"/>
    <property type="molecule type" value="Genomic_DNA"/>
</dbReference>
<dbReference type="PANTHER" id="PTHR34203:SF15">
    <property type="entry name" value="SLL1173 PROTEIN"/>
    <property type="match status" value="1"/>
</dbReference>
<dbReference type="InterPro" id="IPR029063">
    <property type="entry name" value="SAM-dependent_MTases_sf"/>
</dbReference>
<dbReference type="SUPFAM" id="SSF53335">
    <property type="entry name" value="S-adenosyl-L-methionine-dependent methyltransferases"/>
    <property type="match status" value="1"/>
</dbReference>
<proteinExistence type="predicted"/>
<dbReference type="AlphaFoldDB" id="A0A1Z3LYU8"/>
<name>A0A1Z3LYU8_BREDI</name>
<dbReference type="InterPro" id="IPR052514">
    <property type="entry name" value="SAM-dependent_MTase"/>
</dbReference>
<dbReference type="Proteomes" id="UP000197024">
    <property type="component" value="Chromosome"/>
</dbReference>
<evidence type="ECO:0000259" key="1">
    <source>
        <dbReference type="Pfam" id="PF05050"/>
    </source>
</evidence>
<dbReference type="InterPro" id="IPR006342">
    <property type="entry name" value="FkbM_mtfrase"/>
</dbReference>
<dbReference type="Gene3D" id="3.40.50.150">
    <property type="entry name" value="Vaccinia Virus protein VP39"/>
    <property type="match status" value="1"/>
</dbReference>
<reference evidence="2 3" key="1">
    <citation type="submission" date="2017-06" db="EMBL/GenBank/DDBJ databases">
        <title>Biodegradation of gentamicin by bacterial consortia AMQD4 in synthetic medium and raw gentamicin sewage.</title>
        <authorList>
            <person name="Chang H."/>
            <person name="Feng Y."/>
            <person name="Li Z."/>
            <person name="Xue J."/>
            <person name="Cheng D."/>
        </authorList>
    </citation>
    <scope>NUCLEOTIDE SEQUENCE [LARGE SCALE GENOMIC DNA]</scope>
    <source>
        <strain evidence="2 3">BZC3</strain>
    </source>
</reference>
<sequence>MFAGNLKPTSREIEVMGIKRKIFGYESDRYFGEIENHIANNTGLITEICCLKSPHVFLDIGANIGGTSLLAAASGAKIIAVEASPRNAELFRHTMKENNIEAELFQCAAGSGPSEVRFSETDFAAGSHVGREGEIAVQVRSIDSIVEDLDLHAVDLVKIDVEGYEAEVLRGAQRTLDHFKPVVVMEFNAYAIAMHTDESPRILADMVLDLAGEFEVDARGGMKVHNRETLESFMYQHMIHGCVNDLIWRPKN</sequence>
<evidence type="ECO:0000313" key="2">
    <source>
        <dbReference type="EMBL" id="ASD27363.1"/>
    </source>
</evidence>
<dbReference type="PANTHER" id="PTHR34203">
    <property type="entry name" value="METHYLTRANSFERASE, FKBM FAMILY PROTEIN"/>
    <property type="match status" value="1"/>
</dbReference>
<feature type="domain" description="Methyltransferase FkbM" evidence="1">
    <location>
        <begin position="59"/>
        <end position="194"/>
    </location>
</feature>
<evidence type="ECO:0000313" key="3">
    <source>
        <dbReference type="Proteomes" id="UP000197024"/>
    </source>
</evidence>
<accession>A0A1Z3LYU8</accession>
<organism evidence="2 3">
    <name type="scientific">Brevundimonas diminuta</name>
    <name type="common">Pseudomonas diminuta</name>
    <dbReference type="NCBI Taxonomy" id="293"/>
    <lineage>
        <taxon>Bacteria</taxon>
        <taxon>Pseudomonadati</taxon>
        <taxon>Pseudomonadota</taxon>
        <taxon>Alphaproteobacteria</taxon>
        <taxon>Caulobacterales</taxon>
        <taxon>Caulobacteraceae</taxon>
        <taxon>Brevundimonas</taxon>
    </lineage>
</organism>
<dbReference type="NCBIfam" id="TIGR01444">
    <property type="entry name" value="fkbM_fam"/>
    <property type="match status" value="1"/>
</dbReference>